<comment type="caution">
    <text evidence="1">The sequence shown here is derived from an EMBL/GenBank/DDBJ whole genome shotgun (WGS) entry which is preliminary data.</text>
</comment>
<dbReference type="SUPFAM" id="SSF53187">
    <property type="entry name" value="Zn-dependent exopeptidases"/>
    <property type="match status" value="1"/>
</dbReference>
<name>A0ABX2N3D1_9SPHN</name>
<reference evidence="1 2" key="1">
    <citation type="submission" date="2020-06" db="EMBL/GenBank/DDBJ databases">
        <authorList>
            <person name="Kim S.-J."/>
            <person name="Park S.-J."/>
        </authorList>
    </citation>
    <scope>NUCLEOTIDE SEQUENCE [LARGE SCALE GENOMIC DNA]</scope>
    <source>
        <strain evidence="1 2">SW-151</strain>
    </source>
</reference>
<dbReference type="RefSeq" id="WP_176279743.1">
    <property type="nucleotide sequence ID" value="NZ_JABWMH010000003.1"/>
</dbReference>
<protein>
    <submittedName>
        <fullName evidence="1">N-formylglutamate amidohydrolase</fullName>
    </submittedName>
</protein>
<dbReference type="Proteomes" id="UP000652427">
    <property type="component" value="Unassembled WGS sequence"/>
</dbReference>
<sequence>MNMPNAGSSGHSSEVSTYSLANVDMLKFPVLVSVPHAGRDYPSRLIDNLNVPASHLLRLEDRYVDRLAASAAAAGFPLIVARKPRAWLDLNRSPAEIDPEMVAGMDPSQTSHISRKVRGGLGILPRRLHGAGNLWREKWPHRHVMDRIEQDHEPYHVKIAHILAQIQSVFGGALLLDLHSMPSVFDQDRRQIGFVIGDRFGRSCDSRYAELAAVHFRRGGYHVQTNHPYSGGYILERHGKPARNVHALQLEVDRALYLDESLREPTDAAGPISELIRNCCVMLADQLSGRFQLEAAE</sequence>
<keyword evidence="2" id="KW-1185">Reference proteome</keyword>
<organism evidence="1 2">
    <name type="scientific">Parasphingorhabdus flavimaris</name>
    <dbReference type="NCBI Taxonomy" id="266812"/>
    <lineage>
        <taxon>Bacteria</taxon>
        <taxon>Pseudomonadati</taxon>
        <taxon>Pseudomonadota</taxon>
        <taxon>Alphaproteobacteria</taxon>
        <taxon>Sphingomonadales</taxon>
        <taxon>Sphingomonadaceae</taxon>
        <taxon>Parasphingorhabdus</taxon>
    </lineage>
</organism>
<proteinExistence type="predicted"/>
<dbReference type="Pfam" id="PF05013">
    <property type="entry name" value="FGase"/>
    <property type="match status" value="1"/>
</dbReference>
<evidence type="ECO:0000313" key="2">
    <source>
        <dbReference type="Proteomes" id="UP000652427"/>
    </source>
</evidence>
<dbReference type="EMBL" id="JABWMH010000003">
    <property type="protein sequence ID" value="NVD28217.1"/>
    <property type="molecule type" value="Genomic_DNA"/>
</dbReference>
<accession>A0ABX2N3D1</accession>
<gene>
    <name evidence="1" type="ORF">HUO14_09910</name>
</gene>
<evidence type="ECO:0000313" key="1">
    <source>
        <dbReference type="EMBL" id="NVD28217.1"/>
    </source>
</evidence>
<dbReference type="Gene3D" id="3.40.630.40">
    <property type="entry name" value="Zn-dependent exopeptidases"/>
    <property type="match status" value="1"/>
</dbReference>
<dbReference type="InterPro" id="IPR007709">
    <property type="entry name" value="N-FG_amidohydro"/>
</dbReference>